<comment type="caution">
    <text evidence="1">The sequence shown here is derived from an EMBL/GenBank/DDBJ whole genome shotgun (WGS) entry which is preliminary data.</text>
</comment>
<evidence type="ECO:0000313" key="1">
    <source>
        <dbReference type="EMBL" id="PPJ36416.1"/>
    </source>
</evidence>
<sequence>MTDTGIAQSWPDSVAVITAASDALRGQLSDPDAHPALAAVCGMALFYRQRLTDSQRFSAPPAVINWDQAHGPADTNAAELRQIADFEQIVGTVFGFELGLARPGVLAARLVYWTVCDDVGFAVEAARAYDDCISRLSVAAAPNPLTEPAPRI</sequence>
<evidence type="ECO:0000313" key="2">
    <source>
        <dbReference type="Proteomes" id="UP000239874"/>
    </source>
</evidence>
<dbReference type="RefSeq" id="WP_104380211.1">
    <property type="nucleotide sequence ID" value="NZ_PSZC01000014.1"/>
</dbReference>
<gene>
    <name evidence="1" type="ORF">C5E45_20425</name>
</gene>
<name>A0A2S6AMI9_9NOCA</name>
<dbReference type="EMBL" id="PSZC01000014">
    <property type="protein sequence ID" value="PPJ36416.1"/>
    <property type="molecule type" value="Genomic_DNA"/>
</dbReference>
<dbReference type="Proteomes" id="UP000239874">
    <property type="component" value="Unassembled WGS sequence"/>
</dbReference>
<reference evidence="1 2" key="1">
    <citation type="submission" date="2018-02" db="EMBL/GenBank/DDBJ databases">
        <title>8 Nocardia nova and 1 Nocardia cyriacigeorgica strain used for evolution to TMP-SMX.</title>
        <authorList>
            <person name="Mehta H."/>
            <person name="Weng J."/>
            <person name="Shamoo Y."/>
        </authorList>
    </citation>
    <scope>NUCLEOTIDE SEQUENCE [LARGE SCALE GENOMIC DNA]</scope>
    <source>
        <strain evidence="1 2">MDA3139</strain>
    </source>
</reference>
<proteinExistence type="predicted"/>
<protein>
    <submittedName>
        <fullName evidence="1">Uncharacterized protein</fullName>
    </submittedName>
</protein>
<accession>A0A2S6AMI9</accession>
<dbReference type="AlphaFoldDB" id="A0A2S6AMI9"/>
<organism evidence="1 2">
    <name type="scientific">Nocardia nova</name>
    <dbReference type="NCBI Taxonomy" id="37330"/>
    <lineage>
        <taxon>Bacteria</taxon>
        <taxon>Bacillati</taxon>
        <taxon>Actinomycetota</taxon>
        <taxon>Actinomycetes</taxon>
        <taxon>Mycobacteriales</taxon>
        <taxon>Nocardiaceae</taxon>
        <taxon>Nocardia</taxon>
    </lineage>
</organism>